<dbReference type="EMBL" id="APJW01000002">
    <property type="protein sequence ID" value="EQM62562.1"/>
    <property type="molecule type" value="Genomic_DNA"/>
</dbReference>
<evidence type="ECO:0000256" key="5">
    <source>
        <dbReference type="ARBA" id="ARBA00022963"/>
    </source>
</evidence>
<dbReference type="PROSITE" id="PS50035">
    <property type="entry name" value="PLD"/>
    <property type="match status" value="2"/>
</dbReference>
<dbReference type="InterPro" id="IPR051406">
    <property type="entry name" value="PLD_domain"/>
</dbReference>
<reference evidence="8 9" key="1">
    <citation type="submission" date="2013-07" db="EMBL/GenBank/DDBJ databases">
        <title>Isolation of a new Chlamydia species from the feral Sacred Ibis (Threskiornis aethiopicus): Chlamydia ibidis.</title>
        <authorList>
            <person name="Vorimore F."/>
            <person name="Hsia R.-C."/>
            <person name="Huot-Creasy H."/>
            <person name="Bastian S."/>
            <person name="Deruyter L."/>
            <person name="Passet A."/>
            <person name="Sachse K."/>
            <person name="Bavoil P."/>
            <person name="Myers G."/>
            <person name="Laroucau K."/>
        </authorList>
    </citation>
    <scope>NUCLEOTIDE SEQUENCE [LARGE SCALE GENOMIC DNA]</scope>
    <source>
        <strain evidence="8 9">10-1398/6</strain>
    </source>
</reference>
<comment type="catalytic activity">
    <reaction evidence="1">
        <text>a 1,2-diacyl-sn-glycero-3-phosphocholine + H2O = a 1,2-diacyl-sn-glycero-3-phosphate + choline + H(+)</text>
        <dbReference type="Rhea" id="RHEA:14445"/>
        <dbReference type="ChEBI" id="CHEBI:15354"/>
        <dbReference type="ChEBI" id="CHEBI:15377"/>
        <dbReference type="ChEBI" id="CHEBI:15378"/>
        <dbReference type="ChEBI" id="CHEBI:57643"/>
        <dbReference type="ChEBI" id="CHEBI:58608"/>
        <dbReference type="EC" id="3.1.4.4"/>
    </reaction>
</comment>
<organism evidence="8 9">
    <name type="scientific">Chlamydia ibidis 10-1398/6</name>
    <dbReference type="NCBI Taxonomy" id="1046581"/>
    <lineage>
        <taxon>Bacteria</taxon>
        <taxon>Pseudomonadati</taxon>
        <taxon>Chlamydiota</taxon>
        <taxon>Chlamydiia</taxon>
        <taxon>Chlamydiales</taxon>
        <taxon>Chlamydiaceae</taxon>
        <taxon>Chlamydia/Chlamydophila group</taxon>
        <taxon>Chlamydia</taxon>
    </lineage>
</organism>
<sequence length="283" mass="32350">MCDSISKAQNKLFLRVFCLSCPKIISAINEQCQKSLDTTIYCEHIGHFEGIKNRKNVLLVHTEERKHSIMHEKWMGIDRKLVFVGSANFSRTSLEESLNLIVTIYSEQFYNAISQKTYASIIINHQSLTYFPLPKHSDNGINKIIHCINSARKSIKIAMFNLSHRAILSTLTSKCSEGLEVKIVIDHSKIKEANDALSKIANSSYLNVMSHKSNKCMHHKFALIDASIFIFGSVNWTTRGLTRNSENLIIIEDLRQEQLKKIENIWEKLSNKDLIKNIPSNKS</sequence>
<keyword evidence="9" id="KW-1185">Reference proteome</keyword>
<dbReference type="Proteomes" id="UP000016064">
    <property type="component" value="Unassembled WGS sequence"/>
</dbReference>
<feature type="domain" description="PLD phosphodiesterase" evidence="7">
    <location>
        <begin position="66"/>
        <end position="93"/>
    </location>
</feature>
<dbReference type="CDD" id="cd09116">
    <property type="entry name" value="PLDc_Nuc_like"/>
    <property type="match status" value="1"/>
</dbReference>
<keyword evidence="6" id="KW-0443">Lipid metabolism</keyword>
<dbReference type="PANTHER" id="PTHR43856">
    <property type="entry name" value="CARDIOLIPIN HYDROLASE"/>
    <property type="match status" value="1"/>
</dbReference>
<evidence type="ECO:0000313" key="9">
    <source>
        <dbReference type="Proteomes" id="UP000016064"/>
    </source>
</evidence>
<gene>
    <name evidence="8" type="ORF">H359_0513</name>
</gene>
<dbReference type="EC" id="3.1.4.4" evidence="3"/>
<evidence type="ECO:0000256" key="3">
    <source>
        <dbReference type="ARBA" id="ARBA00012027"/>
    </source>
</evidence>
<keyword evidence="5" id="KW-0442">Lipid degradation</keyword>
<evidence type="ECO:0000259" key="7">
    <source>
        <dbReference type="PROSITE" id="PS50035"/>
    </source>
</evidence>
<comment type="caution">
    <text evidence="8">The sequence shown here is derived from an EMBL/GenBank/DDBJ whole genome shotgun (WGS) entry which is preliminary data.</text>
</comment>
<comment type="similarity">
    <text evidence="2">Belongs to the phospholipase D family.</text>
</comment>
<dbReference type="Gene3D" id="3.30.870.10">
    <property type="entry name" value="Endonuclease Chain A"/>
    <property type="match status" value="2"/>
</dbReference>
<proteinExistence type="inferred from homology"/>
<feature type="domain" description="PLD phosphodiesterase" evidence="7">
    <location>
        <begin position="213"/>
        <end position="240"/>
    </location>
</feature>
<dbReference type="InterPro" id="IPR025202">
    <property type="entry name" value="PLD-like_dom"/>
</dbReference>
<accession>A0ABP2XDL7</accession>
<evidence type="ECO:0000256" key="2">
    <source>
        <dbReference type="ARBA" id="ARBA00008664"/>
    </source>
</evidence>
<evidence type="ECO:0000256" key="6">
    <source>
        <dbReference type="ARBA" id="ARBA00023098"/>
    </source>
</evidence>
<evidence type="ECO:0000256" key="4">
    <source>
        <dbReference type="ARBA" id="ARBA00022801"/>
    </source>
</evidence>
<dbReference type="SUPFAM" id="SSF56024">
    <property type="entry name" value="Phospholipase D/nuclease"/>
    <property type="match status" value="2"/>
</dbReference>
<dbReference type="Pfam" id="PF13091">
    <property type="entry name" value="PLDc_2"/>
    <property type="match status" value="2"/>
</dbReference>
<dbReference type="PANTHER" id="PTHR43856:SF1">
    <property type="entry name" value="MITOCHONDRIAL CARDIOLIPIN HYDROLASE"/>
    <property type="match status" value="1"/>
</dbReference>
<protein>
    <recommendedName>
        <fullName evidence="3">phospholipase D</fullName>
        <ecNumber evidence="3">3.1.4.4</ecNumber>
    </recommendedName>
</protein>
<name>A0ABP2XDL7_9CHLA</name>
<evidence type="ECO:0000256" key="1">
    <source>
        <dbReference type="ARBA" id="ARBA00000798"/>
    </source>
</evidence>
<dbReference type="SMART" id="SM00155">
    <property type="entry name" value="PLDc"/>
    <property type="match status" value="2"/>
</dbReference>
<keyword evidence="4" id="KW-0378">Hydrolase</keyword>
<dbReference type="InterPro" id="IPR001736">
    <property type="entry name" value="PLipase_D/transphosphatidylase"/>
</dbReference>
<evidence type="ECO:0000313" key="8">
    <source>
        <dbReference type="EMBL" id="EQM62562.1"/>
    </source>
</evidence>